<sequence length="139" mass="14999">MAAEAKTKPTDVSVDDFIAAVPDPVRRADAEVVAALFAEVTGQRATLWGPSIVGFGAYHYVYDSGRQGDAPAIAFSPRKPHLVLYLHAGEARDALSPRLGKHKTEGGCIYVKRLSDVNMDVLRELAAVSYAAIKARYPD</sequence>
<dbReference type="SUPFAM" id="SSF159888">
    <property type="entry name" value="YdhG-like"/>
    <property type="match status" value="1"/>
</dbReference>
<dbReference type="Pfam" id="PF08818">
    <property type="entry name" value="DUF1801"/>
    <property type="match status" value="1"/>
</dbReference>
<dbReference type="AlphaFoldDB" id="A0A975GXN1"/>
<reference evidence="2" key="1">
    <citation type="submission" date="2020-09" db="EMBL/GenBank/DDBJ databases">
        <title>Brevundimonas sp. LVF2 isolated from a puddle in Goettingen, Germany.</title>
        <authorList>
            <person name="Friedrich I."/>
            <person name="Klassen A."/>
            <person name="Hannes N."/>
            <person name="Schneider D."/>
            <person name="Hertel R."/>
            <person name="Daniel R."/>
        </authorList>
    </citation>
    <scope>NUCLEOTIDE SEQUENCE</scope>
    <source>
        <strain evidence="2">LVF2</strain>
    </source>
</reference>
<dbReference type="KEGG" id="bgoe:IFJ75_09530"/>
<evidence type="ECO:0000259" key="1">
    <source>
        <dbReference type="Pfam" id="PF08818"/>
    </source>
</evidence>
<organism evidence="2 3">
    <name type="scientific">Brevundimonas goettingensis</name>
    <dbReference type="NCBI Taxonomy" id="2774190"/>
    <lineage>
        <taxon>Bacteria</taxon>
        <taxon>Pseudomonadati</taxon>
        <taxon>Pseudomonadota</taxon>
        <taxon>Alphaproteobacteria</taxon>
        <taxon>Caulobacterales</taxon>
        <taxon>Caulobacteraceae</taxon>
        <taxon>Brevundimonas</taxon>
    </lineage>
</organism>
<protein>
    <submittedName>
        <fullName evidence="2">DUF1801 domain-containing protein</fullName>
    </submittedName>
</protein>
<dbReference type="EMBL" id="CP062222">
    <property type="protein sequence ID" value="QTC93054.1"/>
    <property type="molecule type" value="Genomic_DNA"/>
</dbReference>
<name>A0A975GXN1_9CAUL</name>
<accession>A0A975GXN1</accession>
<dbReference type="InterPro" id="IPR014922">
    <property type="entry name" value="YdhG-like"/>
</dbReference>
<dbReference type="Proteomes" id="UP000663918">
    <property type="component" value="Chromosome"/>
</dbReference>
<dbReference type="RefSeq" id="WP_207932331.1">
    <property type="nucleotide sequence ID" value="NZ_CP062222.1"/>
</dbReference>
<keyword evidence="3" id="KW-1185">Reference proteome</keyword>
<proteinExistence type="predicted"/>
<evidence type="ECO:0000313" key="2">
    <source>
        <dbReference type="EMBL" id="QTC93054.1"/>
    </source>
</evidence>
<feature type="domain" description="YdhG-like" evidence="1">
    <location>
        <begin position="26"/>
        <end position="126"/>
    </location>
</feature>
<gene>
    <name evidence="2" type="ORF">IFJ75_09530</name>
</gene>
<evidence type="ECO:0000313" key="3">
    <source>
        <dbReference type="Proteomes" id="UP000663918"/>
    </source>
</evidence>